<dbReference type="AlphaFoldDB" id="A0A521FSF5"/>
<organism evidence="6 7">
    <name type="scientific">Pedobacter westerhofensis</name>
    <dbReference type="NCBI Taxonomy" id="425512"/>
    <lineage>
        <taxon>Bacteria</taxon>
        <taxon>Pseudomonadati</taxon>
        <taxon>Bacteroidota</taxon>
        <taxon>Sphingobacteriia</taxon>
        <taxon>Sphingobacteriales</taxon>
        <taxon>Sphingobacteriaceae</taxon>
        <taxon>Pedobacter</taxon>
    </lineage>
</organism>
<dbReference type="OrthoDB" id="9791488at2"/>
<name>A0A521FSF5_9SPHI</name>
<dbReference type="SMART" id="SM00422">
    <property type="entry name" value="HTH_MERR"/>
    <property type="match status" value="1"/>
</dbReference>
<dbReference type="Gene3D" id="1.10.1660.10">
    <property type="match status" value="1"/>
</dbReference>
<dbReference type="Proteomes" id="UP000320300">
    <property type="component" value="Unassembled WGS sequence"/>
</dbReference>
<accession>A0A521FSF5</accession>
<keyword evidence="7" id="KW-1185">Reference proteome</keyword>
<dbReference type="EMBL" id="FXTN01000020">
    <property type="protein sequence ID" value="SMO99153.1"/>
    <property type="molecule type" value="Genomic_DNA"/>
</dbReference>
<evidence type="ECO:0000313" key="6">
    <source>
        <dbReference type="EMBL" id="SMO99153.1"/>
    </source>
</evidence>
<evidence type="ECO:0000256" key="2">
    <source>
        <dbReference type="ARBA" id="ARBA00023015"/>
    </source>
</evidence>
<sequence length="120" mass="13903">MLIKELSNRTGISIHTLRFYENYSLFRGVSDENIKTNNYKDYDESVVEKIKMIKGAKEVGFTLSEIKALLDSWYNEHFSIDKKVEVVNNKVSEIDSKILKLKQVKNLLLNAIKVIESEDC</sequence>
<keyword evidence="1" id="KW-0678">Repressor</keyword>
<keyword evidence="2" id="KW-0805">Transcription regulation</keyword>
<evidence type="ECO:0000259" key="5">
    <source>
        <dbReference type="PROSITE" id="PS50937"/>
    </source>
</evidence>
<dbReference type="RefSeq" id="WP_142531226.1">
    <property type="nucleotide sequence ID" value="NZ_CBCSJO010000017.1"/>
</dbReference>
<keyword evidence="3" id="KW-0238">DNA-binding</keyword>
<keyword evidence="4" id="KW-0804">Transcription</keyword>
<evidence type="ECO:0000256" key="4">
    <source>
        <dbReference type="ARBA" id="ARBA00023163"/>
    </source>
</evidence>
<dbReference type="PANTHER" id="PTHR30204">
    <property type="entry name" value="REDOX-CYCLING DRUG-SENSING TRANSCRIPTIONAL ACTIVATOR SOXR"/>
    <property type="match status" value="1"/>
</dbReference>
<dbReference type="Pfam" id="PF13411">
    <property type="entry name" value="MerR_1"/>
    <property type="match status" value="1"/>
</dbReference>
<evidence type="ECO:0000256" key="3">
    <source>
        <dbReference type="ARBA" id="ARBA00023125"/>
    </source>
</evidence>
<dbReference type="PROSITE" id="PS50937">
    <property type="entry name" value="HTH_MERR_2"/>
    <property type="match status" value="1"/>
</dbReference>
<dbReference type="GO" id="GO:0003677">
    <property type="term" value="F:DNA binding"/>
    <property type="evidence" value="ECO:0007669"/>
    <property type="project" value="UniProtKB-KW"/>
</dbReference>
<dbReference type="GO" id="GO:0003700">
    <property type="term" value="F:DNA-binding transcription factor activity"/>
    <property type="evidence" value="ECO:0007669"/>
    <property type="project" value="InterPro"/>
</dbReference>
<dbReference type="PANTHER" id="PTHR30204:SF69">
    <property type="entry name" value="MERR-FAMILY TRANSCRIPTIONAL REGULATOR"/>
    <property type="match status" value="1"/>
</dbReference>
<proteinExistence type="predicted"/>
<reference evidence="6 7" key="1">
    <citation type="submission" date="2017-05" db="EMBL/GenBank/DDBJ databases">
        <authorList>
            <person name="Varghese N."/>
            <person name="Submissions S."/>
        </authorList>
    </citation>
    <scope>NUCLEOTIDE SEQUENCE [LARGE SCALE GENOMIC DNA]</scope>
    <source>
        <strain evidence="6 7">DSM 19036</strain>
    </source>
</reference>
<dbReference type="InterPro" id="IPR047057">
    <property type="entry name" value="MerR_fam"/>
</dbReference>
<feature type="domain" description="HTH merR-type" evidence="5">
    <location>
        <begin position="1"/>
        <end position="72"/>
    </location>
</feature>
<dbReference type="SUPFAM" id="SSF46955">
    <property type="entry name" value="Putative DNA-binding domain"/>
    <property type="match status" value="1"/>
</dbReference>
<gene>
    <name evidence="6" type="ORF">SAMN06265348_12030</name>
</gene>
<dbReference type="InterPro" id="IPR009061">
    <property type="entry name" value="DNA-bd_dom_put_sf"/>
</dbReference>
<evidence type="ECO:0000313" key="7">
    <source>
        <dbReference type="Proteomes" id="UP000320300"/>
    </source>
</evidence>
<dbReference type="InterPro" id="IPR000551">
    <property type="entry name" value="MerR-type_HTH_dom"/>
</dbReference>
<protein>
    <submittedName>
        <fullName evidence="6">MerR family transcriptional regulator, Zn(II)-responsive regulator of zntA</fullName>
    </submittedName>
</protein>
<evidence type="ECO:0000256" key="1">
    <source>
        <dbReference type="ARBA" id="ARBA00022491"/>
    </source>
</evidence>